<dbReference type="Gene3D" id="1.20.1050.10">
    <property type="match status" value="1"/>
</dbReference>
<dbReference type="EMBL" id="CAMGYJ010000005">
    <property type="protein sequence ID" value="CAI0414433.1"/>
    <property type="molecule type" value="Genomic_DNA"/>
</dbReference>
<comment type="similarity">
    <text evidence="1">Belongs to the GST superfamily. Theta family.</text>
</comment>
<comment type="catalytic activity">
    <reaction evidence="5">
        <text>RX + glutathione = an S-substituted glutathione + a halide anion + H(+)</text>
        <dbReference type="Rhea" id="RHEA:16437"/>
        <dbReference type="ChEBI" id="CHEBI:15378"/>
        <dbReference type="ChEBI" id="CHEBI:16042"/>
        <dbReference type="ChEBI" id="CHEBI:17792"/>
        <dbReference type="ChEBI" id="CHEBI:57925"/>
        <dbReference type="ChEBI" id="CHEBI:90779"/>
        <dbReference type="EC" id="2.5.1.18"/>
    </reaction>
</comment>
<dbReference type="Pfam" id="PF13410">
    <property type="entry name" value="GST_C_2"/>
    <property type="match status" value="1"/>
</dbReference>
<keyword evidence="9" id="KW-1185">Reference proteome</keyword>
<dbReference type="SFLD" id="SFLDS00019">
    <property type="entry name" value="Glutathione_Transferase_(cytos"/>
    <property type="match status" value="1"/>
</dbReference>
<dbReference type="EC" id="2.5.1.18" evidence="2"/>
<name>A0AAV0JZZ6_9ROSI</name>
<evidence type="ECO:0000313" key="8">
    <source>
        <dbReference type="EMBL" id="CAI0414433.1"/>
    </source>
</evidence>
<dbReference type="GO" id="GO:0009407">
    <property type="term" value="P:toxin catabolic process"/>
    <property type="evidence" value="ECO:0007669"/>
    <property type="project" value="UniProtKB-ARBA"/>
</dbReference>
<dbReference type="AlphaFoldDB" id="A0AAV0JZZ6"/>
<protein>
    <recommendedName>
        <fullName evidence="2">glutathione transferase</fullName>
        <ecNumber evidence="2">2.5.1.18</ecNumber>
    </recommendedName>
</protein>
<feature type="domain" description="GST C-terminal" evidence="7">
    <location>
        <begin position="89"/>
        <end position="225"/>
    </location>
</feature>
<reference evidence="8" key="1">
    <citation type="submission" date="2022-08" db="EMBL/GenBank/DDBJ databases">
        <authorList>
            <person name="Gutierrez-Valencia J."/>
        </authorList>
    </citation>
    <scope>NUCLEOTIDE SEQUENCE</scope>
</reference>
<dbReference type="PANTHER" id="PTHR44750">
    <property type="entry name" value="GLUTATHIONE S-TRANSFERASE T1-RELATED"/>
    <property type="match status" value="1"/>
</dbReference>
<dbReference type="Gene3D" id="3.40.30.10">
    <property type="entry name" value="Glutaredoxin"/>
    <property type="match status" value="1"/>
</dbReference>
<dbReference type="PANTHER" id="PTHR44750:SF1">
    <property type="entry name" value="GLUTATHIONE S-TRANSFERASE T1-RELATED"/>
    <property type="match status" value="1"/>
</dbReference>
<dbReference type="InterPro" id="IPR043377">
    <property type="entry name" value="GSTT1/2/3"/>
</dbReference>
<keyword evidence="3" id="KW-0216">Detoxification</keyword>
<dbReference type="InterPro" id="IPR036282">
    <property type="entry name" value="Glutathione-S-Trfase_C_sf"/>
</dbReference>
<dbReference type="InterPro" id="IPR004045">
    <property type="entry name" value="Glutathione_S-Trfase_N"/>
</dbReference>
<evidence type="ECO:0000256" key="3">
    <source>
        <dbReference type="ARBA" id="ARBA00022575"/>
    </source>
</evidence>
<dbReference type="SUPFAM" id="SSF52833">
    <property type="entry name" value="Thioredoxin-like"/>
    <property type="match status" value="1"/>
</dbReference>
<dbReference type="FunFam" id="1.20.1050.10:FF:000039">
    <property type="entry name" value="Glutathione S-transferase theta-1"/>
    <property type="match status" value="1"/>
</dbReference>
<dbReference type="PROSITE" id="PS50405">
    <property type="entry name" value="GST_CTER"/>
    <property type="match status" value="1"/>
</dbReference>
<dbReference type="SFLD" id="SFLDG01153">
    <property type="entry name" value="Main.4:_Theta-like"/>
    <property type="match status" value="1"/>
</dbReference>
<dbReference type="InterPro" id="IPR040079">
    <property type="entry name" value="Glutathione_S-Trfase"/>
</dbReference>
<dbReference type="InterPro" id="IPR036249">
    <property type="entry name" value="Thioredoxin-like_sf"/>
</dbReference>
<evidence type="ECO:0000259" key="7">
    <source>
        <dbReference type="PROSITE" id="PS50405"/>
    </source>
</evidence>
<evidence type="ECO:0000256" key="5">
    <source>
        <dbReference type="ARBA" id="ARBA00047960"/>
    </source>
</evidence>
<comment type="caution">
    <text evidence="8">The sequence shown here is derived from an EMBL/GenBank/DDBJ whole genome shotgun (WGS) entry which is preliminary data.</text>
</comment>
<evidence type="ECO:0000256" key="4">
    <source>
        <dbReference type="ARBA" id="ARBA00022679"/>
    </source>
</evidence>
<dbReference type="PROSITE" id="PS50404">
    <property type="entry name" value="GST_NTER"/>
    <property type="match status" value="1"/>
</dbReference>
<dbReference type="CDD" id="cd03183">
    <property type="entry name" value="GST_C_Theta"/>
    <property type="match status" value="1"/>
</dbReference>
<dbReference type="SUPFAM" id="SSF47616">
    <property type="entry name" value="GST C-terminal domain-like"/>
    <property type="match status" value="1"/>
</dbReference>
<dbReference type="InterPro" id="IPR010987">
    <property type="entry name" value="Glutathione-S-Trfase_C-like"/>
</dbReference>
<accession>A0AAV0JZZ6</accession>
<dbReference type="SFLD" id="SFLDG00358">
    <property type="entry name" value="Main_(cytGST)"/>
    <property type="match status" value="1"/>
</dbReference>
<evidence type="ECO:0000256" key="1">
    <source>
        <dbReference type="ARBA" id="ARBA00009899"/>
    </source>
</evidence>
<dbReference type="Pfam" id="PF02798">
    <property type="entry name" value="GST_N"/>
    <property type="match status" value="1"/>
</dbReference>
<evidence type="ECO:0000313" key="9">
    <source>
        <dbReference type="Proteomes" id="UP001154282"/>
    </source>
</evidence>
<feature type="domain" description="GST N-terminal" evidence="6">
    <location>
        <begin position="1"/>
        <end position="82"/>
    </location>
</feature>
<organism evidence="8 9">
    <name type="scientific">Linum tenue</name>
    <dbReference type="NCBI Taxonomy" id="586396"/>
    <lineage>
        <taxon>Eukaryota</taxon>
        <taxon>Viridiplantae</taxon>
        <taxon>Streptophyta</taxon>
        <taxon>Embryophyta</taxon>
        <taxon>Tracheophyta</taxon>
        <taxon>Spermatophyta</taxon>
        <taxon>Magnoliopsida</taxon>
        <taxon>eudicotyledons</taxon>
        <taxon>Gunneridae</taxon>
        <taxon>Pentapetalae</taxon>
        <taxon>rosids</taxon>
        <taxon>fabids</taxon>
        <taxon>Malpighiales</taxon>
        <taxon>Linaceae</taxon>
        <taxon>Linum</taxon>
    </lineage>
</organism>
<gene>
    <name evidence="8" type="ORF">LITE_LOCUS16286</name>
</gene>
<dbReference type="InterPro" id="IPR040077">
    <property type="entry name" value="GST_C_Theta"/>
</dbReference>
<dbReference type="InterPro" id="IPR040075">
    <property type="entry name" value="GST_N_Theta"/>
</dbReference>
<dbReference type="Proteomes" id="UP001154282">
    <property type="component" value="Unassembled WGS sequence"/>
</dbReference>
<proteinExistence type="inferred from homology"/>
<sequence length="244" mass="27822">MTLKVYVDRMSQPSRAVILFCKLNRIDFEEIKVDLSKRQHLSPEFAEINPMKLVPAIVDGRFKLFESHAILIYLACVFPGVPDHWYPADLFRRAKIQSVLDWHHTSLRRGAATFVLNKALAPALGLPLNPKLAAEGEKILTASLSKLESFWLKGSGKFLLGGNQPSIADISLVCELMQLEVLDDMDRNRVLSPHKKVLQWIEYTKDATSPHFDEVHRVLFKVKEMLKTLRSTESSLNKKVQSRM</sequence>
<dbReference type="CDD" id="cd03050">
    <property type="entry name" value="GST_N_Theta"/>
    <property type="match status" value="1"/>
</dbReference>
<dbReference type="GO" id="GO:0004364">
    <property type="term" value="F:glutathione transferase activity"/>
    <property type="evidence" value="ECO:0007669"/>
    <property type="project" value="UniProtKB-EC"/>
</dbReference>
<evidence type="ECO:0000256" key="2">
    <source>
        <dbReference type="ARBA" id="ARBA00012452"/>
    </source>
</evidence>
<evidence type="ECO:0000259" key="6">
    <source>
        <dbReference type="PROSITE" id="PS50404"/>
    </source>
</evidence>
<keyword evidence="4" id="KW-0808">Transferase</keyword>